<evidence type="ECO:0000313" key="1">
    <source>
        <dbReference type="EMBL" id="OCH88223.1"/>
    </source>
</evidence>
<protein>
    <submittedName>
        <fullName evidence="1">Uncharacterized protein</fullName>
    </submittedName>
</protein>
<evidence type="ECO:0000313" key="2">
    <source>
        <dbReference type="Proteomes" id="UP000250043"/>
    </source>
</evidence>
<name>A0A8E2APY4_9APHY</name>
<dbReference type="EMBL" id="KV722458">
    <property type="protein sequence ID" value="OCH88223.1"/>
    <property type="molecule type" value="Genomic_DNA"/>
</dbReference>
<organism evidence="1 2">
    <name type="scientific">Obba rivulosa</name>
    <dbReference type="NCBI Taxonomy" id="1052685"/>
    <lineage>
        <taxon>Eukaryota</taxon>
        <taxon>Fungi</taxon>
        <taxon>Dikarya</taxon>
        <taxon>Basidiomycota</taxon>
        <taxon>Agaricomycotina</taxon>
        <taxon>Agaricomycetes</taxon>
        <taxon>Polyporales</taxon>
        <taxon>Gelatoporiaceae</taxon>
        <taxon>Obba</taxon>
    </lineage>
</organism>
<gene>
    <name evidence="1" type="ORF">OBBRIDRAFT_97321</name>
</gene>
<reference evidence="1 2" key="1">
    <citation type="submission" date="2016-07" db="EMBL/GenBank/DDBJ databases">
        <title>Draft genome of the white-rot fungus Obba rivulosa 3A-2.</title>
        <authorList>
            <consortium name="DOE Joint Genome Institute"/>
            <person name="Miettinen O."/>
            <person name="Riley R."/>
            <person name="Acob R."/>
            <person name="Barry K."/>
            <person name="Cullen D."/>
            <person name="De Vries R."/>
            <person name="Hainaut M."/>
            <person name="Hatakka A."/>
            <person name="Henrissat B."/>
            <person name="Hilden K."/>
            <person name="Kuo R."/>
            <person name="Labutti K."/>
            <person name="Lipzen A."/>
            <person name="Makela M.R."/>
            <person name="Sandor L."/>
            <person name="Spatafora J.W."/>
            <person name="Grigoriev I.V."/>
            <person name="Hibbett D.S."/>
        </authorList>
    </citation>
    <scope>NUCLEOTIDE SEQUENCE [LARGE SCALE GENOMIC DNA]</scope>
    <source>
        <strain evidence="1 2">3A-2</strain>
    </source>
</reference>
<proteinExistence type="predicted"/>
<sequence>MSPWTTSWQRTNIFATRSFSIFYRALYSTGVPSSIHCSAGIPALESSAVGADTHCHLGPHGILRAWRAHHAAVRHLRRLVFYVVHSTSCGKPNCLMVGCTWCFLRDIASGQSGFLPMKTTWAHGYLLFFDMDLRVEYRRAASLSSNSLIVGECCSTHILRGISFGAVWHYLAVLGYDYPSSPCEPRAAVVPLLLCVSCNLSDIRRPAYLSLASGLRMHFGSAGSKSALCIKSPT</sequence>
<accession>A0A8E2APY4</accession>
<dbReference type="Proteomes" id="UP000250043">
    <property type="component" value="Unassembled WGS sequence"/>
</dbReference>
<keyword evidence="2" id="KW-1185">Reference proteome</keyword>
<dbReference type="AlphaFoldDB" id="A0A8E2APY4"/>